<reference evidence="5 6" key="1">
    <citation type="journal article" date="2024" name="Nat. Commun.">
        <title>Phylogenomics reveals the evolutionary origins of lichenization in chlorophyte algae.</title>
        <authorList>
            <person name="Puginier C."/>
            <person name="Libourel C."/>
            <person name="Otte J."/>
            <person name="Skaloud P."/>
            <person name="Haon M."/>
            <person name="Grisel S."/>
            <person name="Petersen M."/>
            <person name="Berrin J.G."/>
            <person name="Delaux P.M."/>
            <person name="Dal Grande F."/>
            <person name="Keller J."/>
        </authorList>
    </citation>
    <scope>NUCLEOTIDE SEQUENCE [LARGE SCALE GENOMIC DNA]</scope>
    <source>
        <strain evidence="5 6">SAG 2036</strain>
    </source>
</reference>
<keyword evidence="6" id="KW-1185">Reference proteome</keyword>
<name>A0AAW1NMG1_9CHLO</name>
<comment type="caution">
    <text evidence="5">The sequence shown here is derived from an EMBL/GenBank/DDBJ whole genome shotgun (WGS) entry which is preliminary data.</text>
</comment>
<dbReference type="PANTHER" id="PTHR20961">
    <property type="entry name" value="GLYCOSYLTRANSFERASE"/>
    <property type="match status" value="1"/>
</dbReference>
<evidence type="ECO:0000256" key="1">
    <source>
        <dbReference type="ARBA" id="ARBA00022676"/>
    </source>
</evidence>
<evidence type="ECO:0000256" key="2">
    <source>
        <dbReference type="ARBA" id="ARBA00022679"/>
    </source>
</evidence>
<evidence type="ECO:0000313" key="6">
    <source>
        <dbReference type="Proteomes" id="UP001465755"/>
    </source>
</evidence>
<dbReference type="GO" id="GO:0005794">
    <property type="term" value="C:Golgi apparatus"/>
    <property type="evidence" value="ECO:0007669"/>
    <property type="project" value="UniProtKB-ARBA"/>
</dbReference>
<evidence type="ECO:0000313" key="5">
    <source>
        <dbReference type="EMBL" id="KAK9786498.1"/>
    </source>
</evidence>
<gene>
    <name evidence="5" type="ORF">WJX73_010033</name>
</gene>
<keyword evidence="3" id="KW-0325">Glycoprotein</keyword>
<sequence length="435" mass="50290">MHGVTSSHECQEHDGTANQRTCIYHNILMQQGRAVLPVLRIRITHVDDLNPALRNAQTTQMPTAVFYFAPWAINYYHSFAETLVGMHIVACLRFGHCDASTMPGPRLFRIEVDWRDWDWSKSMPALQDMARCISPEGILHINNSKHYEQVVWIESAAMGIGPYNRAYGGQTGRKYFRKAYPQRPPAWLLQAFRDRISSCLGFSIADLSQKPHEKLYITIVQRGDDQGRHILNTRATVKRIWDAFKPDLQHVRIMRPEELSPKEVLHNMGNSHIVITTHGAALANFLFLPKHAAVIEYMWHKEMVPEHRWSLELLQDLQVPVSFLGLHTNETRLGEWRRESFIHQPKWQNLTKEQRLDFYEDKDLPAELLDDMHRRWHMNFNLDFKMLEPAIRQAINAIRSGVPVTNVHWIGNATESDGAHVPGVASSTRRLMMSS</sequence>
<dbReference type="Proteomes" id="UP001465755">
    <property type="component" value="Unassembled WGS sequence"/>
</dbReference>
<accession>A0AAW1NMG1</accession>
<organism evidence="5 6">
    <name type="scientific">Symbiochloris irregularis</name>
    <dbReference type="NCBI Taxonomy" id="706552"/>
    <lineage>
        <taxon>Eukaryota</taxon>
        <taxon>Viridiplantae</taxon>
        <taxon>Chlorophyta</taxon>
        <taxon>core chlorophytes</taxon>
        <taxon>Trebouxiophyceae</taxon>
        <taxon>Trebouxiales</taxon>
        <taxon>Trebouxiaceae</taxon>
        <taxon>Symbiochloris</taxon>
    </lineage>
</organism>
<dbReference type="Pfam" id="PF04577">
    <property type="entry name" value="Glyco_transf_61"/>
    <property type="match status" value="1"/>
</dbReference>
<keyword evidence="2" id="KW-0808">Transferase</keyword>
<dbReference type="AlphaFoldDB" id="A0AAW1NMG1"/>
<feature type="domain" description="Glycosyltransferase 61 catalytic" evidence="4">
    <location>
        <begin position="125"/>
        <end position="295"/>
    </location>
</feature>
<evidence type="ECO:0000259" key="4">
    <source>
        <dbReference type="Pfam" id="PF04577"/>
    </source>
</evidence>
<dbReference type="InterPro" id="IPR007657">
    <property type="entry name" value="Glycosyltransferase_61"/>
</dbReference>
<dbReference type="EMBL" id="JALJOQ010000271">
    <property type="protein sequence ID" value="KAK9786498.1"/>
    <property type="molecule type" value="Genomic_DNA"/>
</dbReference>
<proteinExistence type="predicted"/>
<protein>
    <recommendedName>
        <fullName evidence="4">Glycosyltransferase 61 catalytic domain-containing protein</fullName>
    </recommendedName>
</protein>
<dbReference type="GO" id="GO:0016763">
    <property type="term" value="F:pentosyltransferase activity"/>
    <property type="evidence" value="ECO:0007669"/>
    <property type="project" value="UniProtKB-ARBA"/>
</dbReference>
<evidence type="ECO:0000256" key="3">
    <source>
        <dbReference type="ARBA" id="ARBA00023180"/>
    </source>
</evidence>
<dbReference type="InterPro" id="IPR049625">
    <property type="entry name" value="Glyco_transf_61_cat"/>
</dbReference>
<keyword evidence="1" id="KW-0328">Glycosyltransferase</keyword>